<dbReference type="EMBL" id="CP108188">
    <property type="protein sequence ID" value="WTR74153.1"/>
    <property type="molecule type" value="Genomic_DNA"/>
</dbReference>
<feature type="region of interest" description="Disordered" evidence="1">
    <location>
        <begin position="1"/>
        <end position="21"/>
    </location>
</feature>
<evidence type="ECO:0000313" key="2">
    <source>
        <dbReference type="EMBL" id="WTR74153.1"/>
    </source>
</evidence>
<proteinExistence type="predicted"/>
<protein>
    <submittedName>
        <fullName evidence="2">Uncharacterized protein</fullName>
    </submittedName>
</protein>
<evidence type="ECO:0000313" key="3">
    <source>
        <dbReference type="Proteomes" id="UP001622594"/>
    </source>
</evidence>
<reference evidence="2 3" key="1">
    <citation type="submission" date="2022-10" db="EMBL/GenBank/DDBJ databases">
        <title>The complete genomes of actinobacterial strains from the NBC collection.</title>
        <authorList>
            <person name="Joergensen T.S."/>
            <person name="Alvarez Arevalo M."/>
            <person name="Sterndorff E.B."/>
            <person name="Faurdal D."/>
            <person name="Vuksanovic O."/>
            <person name="Mourched A.-S."/>
            <person name="Charusanti P."/>
            <person name="Shaw S."/>
            <person name="Blin K."/>
            <person name="Weber T."/>
        </authorList>
    </citation>
    <scope>NUCLEOTIDE SEQUENCE [LARGE SCALE GENOMIC DNA]</scope>
    <source>
        <strain evidence="2 3">NBC_00123</strain>
    </source>
</reference>
<name>A0ABZ1LPF5_9ACTN</name>
<evidence type="ECO:0000256" key="1">
    <source>
        <dbReference type="SAM" id="MobiDB-lite"/>
    </source>
</evidence>
<dbReference type="Proteomes" id="UP001622594">
    <property type="component" value="Chromosome"/>
</dbReference>
<gene>
    <name evidence="2" type="ORF">OG814_35155</name>
</gene>
<accession>A0ABZ1LPF5</accession>
<organism evidence="2 3">
    <name type="scientific">Streptomyces zaomyceticus</name>
    <dbReference type="NCBI Taxonomy" id="68286"/>
    <lineage>
        <taxon>Bacteria</taxon>
        <taxon>Bacillati</taxon>
        <taxon>Actinomycetota</taxon>
        <taxon>Actinomycetes</taxon>
        <taxon>Kitasatosporales</taxon>
        <taxon>Streptomycetaceae</taxon>
        <taxon>Streptomyces</taxon>
    </lineage>
</organism>
<dbReference type="RefSeq" id="WP_371637037.1">
    <property type="nucleotide sequence ID" value="NZ_CP108062.1"/>
</dbReference>
<sequence length="205" mass="21462">MNRLRHGAGPTAGESDAPAWATGDAPTVHRLGVPAAAVRGPLVRDGFLFHIDVRHGHVAAVVDGRSRVVMPSVPPDAVLCAVGDDLGVVHPVPGGFGGVLFHVRDGIPTCPVPLALPPSLRELVRAAAPTGAVEREHRQIRVESARLRVELSVPAAAGADGHRSPRPEARSVVWPVRTLVLEPAGEGRCLVTEHITGFLTGTGPW</sequence>
<keyword evidence="3" id="KW-1185">Reference proteome</keyword>